<feature type="transmembrane region" description="Helical" evidence="2">
    <location>
        <begin position="60"/>
        <end position="80"/>
    </location>
</feature>
<dbReference type="Proteomes" id="UP000539957">
    <property type="component" value="Unassembled WGS sequence"/>
</dbReference>
<evidence type="ECO:0000313" key="4">
    <source>
        <dbReference type="EMBL" id="MBB4798019.1"/>
    </source>
</evidence>
<dbReference type="RefSeq" id="WP_184269033.1">
    <property type="nucleotide sequence ID" value="NZ_JACHKY010000002.1"/>
</dbReference>
<reference evidence="4 5" key="1">
    <citation type="submission" date="2020-08" db="EMBL/GenBank/DDBJ databases">
        <title>Functional genomics of gut bacteria from endangered species of beetles.</title>
        <authorList>
            <person name="Carlos-Shanley C."/>
        </authorList>
    </citation>
    <scope>NUCLEOTIDE SEQUENCE [LARGE SCALE GENOMIC DNA]</scope>
    <source>
        <strain evidence="4 5">S00123</strain>
    </source>
</reference>
<feature type="compositionally biased region" description="Basic and acidic residues" evidence="1">
    <location>
        <begin position="769"/>
        <end position="778"/>
    </location>
</feature>
<sequence>MADGTVVGSAEFELRATRQKLGQDIKAAERDLDVFVDRAEKKASTGAGNIGSGIEKMTRAATAGVLALTAVLAAAATFAFQAGQASLKMADDMANSARRIGIGTTALQEWRYVARKTGEDAAAVDADLEKFATKFAQAQAGISKEAMKPFTRLMFDEDDLRKIKDADQALEQVMDRISALKNPNDRQAIAEQIGLGSLATAAREGGEEVARLRDEAAALGFVMDADIIKKGADAQGQLEDLSQVIGIQMAEAFINLSDEVLNFTSQIADAINALSDFIDKSQAAKRVTGFGLGDALGTAASPLGLVKGLWKMGRFAVNGPNLVNTDALEDLASGTGRYAPTRTPRRSSSSGSPTLGSVPGRSTTNNNAERAAEREARRAERVEQEIFRARQRALGIADEEVMTVQERFDLAQAQVKLEREAEASELESKLARGEYKQAEFDQFKLIQTQTATLEDRVSADILARDLADERLAKERALTDLTADLLSLQSSAARTAKERREIELRLLAMAQRRAREDLETELSRTPGLTDGDKQARRDALGQVQAAQSAAVNRQTMSPLEAWRDQSLKTAGEIAEAYENVAARGLDALNDGIVDAIMNSKDLGETFSNVAKQIIADLASIAVRQSITEPLANMLFGGGSSRGGDAKALARAAKGGGSSDWLSKAIGFGRSLFGFSEGGYTGAGGVMEPAGIVHKGEFVLPQRAVSRIGLPKLEAMRLGTLPGYANGGLVGGGSFGSVGPRPGNAPYFDLRGAVLTQELLDQMNAIGSQSEDRAYGRAVKDVPALAQSQTAKQQQHAVGRRRR</sequence>
<feature type="compositionally biased region" description="Low complexity" evidence="1">
    <location>
        <begin position="346"/>
        <end position="360"/>
    </location>
</feature>
<dbReference type="Pfam" id="PF09718">
    <property type="entry name" value="Tape_meas_lam_C"/>
    <property type="match status" value="1"/>
</dbReference>
<feature type="region of interest" description="Disordered" evidence="1">
    <location>
        <begin position="769"/>
        <end position="801"/>
    </location>
</feature>
<keyword evidence="2" id="KW-0812">Transmembrane</keyword>
<protein>
    <submittedName>
        <fullName evidence="4">DNA-binding XRE family transcriptional regulator</fullName>
    </submittedName>
</protein>
<keyword evidence="4" id="KW-0238">DNA-binding</keyword>
<feature type="compositionally biased region" description="Basic and acidic residues" evidence="1">
    <location>
        <begin position="370"/>
        <end position="380"/>
    </location>
</feature>
<keyword evidence="2" id="KW-0472">Membrane</keyword>
<proteinExistence type="predicted"/>
<evidence type="ECO:0000313" key="5">
    <source>
        <dbReference type="Proteomes" id="UP000539957"/>
    </source>
</evidence>
<evidence type="ECO:0000259" key="3">
    <source>
        <dbReference type="Pfam" id="PF09718"/>
    </source>
</evidence>
<accession>A0A7W7N446</accession>
<organism evidence="4 5">
    <name type="scientific">Brevundimonas bullata</name>
    <dbReference type="NCBI Taxonomy" id="13160"/>
    <lineage>
        <taxon>Bacteria</taxon>
        <taxon>Pseudomonadati</taxon>
        <taxon>Pseudomonadota</taxon>
        <taxon>Alphaproteobacteria</taxon>
        <taxon>Caulobacterales</taxon>
        <taxon>Caulobacteraceae</taxon>
        <taxon>Brevundimonas</taxon>
    </lineage>
</organism>
<dbReference type="AlphaFoldDB" id="A0A7W7N446"/>
<comment type="caution">
    <text evidence="4">The sequence shown here is derived from an EMBL/GenBank/DDBJ whole genome shotgun (WGS) entry which is preliminary data.</text>
</comment>
<dbReference type="EMBL" id="JACHKY010000002">
    <property type="protein sequence ID" value="MBB4798019.1"/>
    <property type="molecule type" value="Genomic_DNA"/>
</dbReference>
<feature type="region of interest" description="Disordered" evidence="1">
    <location>
        <begin position="516"/>
        <end position="536"/>
    </location>
</feature>
<feature type="compositionally biased region" description="Polar residues" evidence="1">
    <location>
        <begin position="784"/>
        <end position="794"/>
    </location>
</feature>
<feature type="domain" description="Bacteriophage tail tape measure C-terminal" evidence="3">
    <location>
        <begin position="567"/>
        <end position="630"/>
    </location>
</feature>
<feature type="region of interest" description="Disordered" evidence="1">
    <location>
        <begin position="334"/>
        <end position="380"/>
    </location>
</feature>
<dbReference type="InterPro" id="IPR006431">
    <property type="entry name" value="Phage_tape_meas_C"/>
</dbReference>
<keyword evidence="5" id="KW-1185">Reference proteome</keyword>
<name>A0A7W7N446_9CAUL</name>
<evidence type="ECO:0000256" key="1">
    <source>
        <dbReference type="SAM" id="MobiDB-lite"/>
    </source>
</evidence>
<dbReference type="GO" id="GO:0003677">
    <property type="term" value="F:DNA binding"/>
    <property type="evidence" value="ECO:0007669"/>
    <property type="project" value="UniProtKB-KW"/>
</dbReference>
<evidence type="ECO:0000256" key="2">
    <source>
        <dbReference type="SAM" id="Phobius"/>
    </source>
</evidence>
<keyword evidence="2" id="KW-1133">Transmembrane helix</keyword>
<gene>
    <name evidence="4" type="ORF">HNP32_001743</name>
</gene>